<keyword evidence="5" id="KW-0456">Lyase</keyword>
<name>I5BVX7_9BACT</name>
<dbReference type="Pfam" id="PF01256">
    <property type="entry name" value="Carb_kinase"/>
    <property type="match status" value="1"/>
</dbReference>
<gene>
    <name evidence="7" type="ORF">A3SI_17257</name>
</gene>
<evidence type="ECO:0000256" key="4">
    <source>
        <dbReference type="ARBA" id="ARBA00023027"/>
    </source>
</evidence>
<protein>
    <recommendedName>
        <fullName evidence="6">YjeF C-terminal domain-containing protein</fullName>
    </recommendedName>
</protein>
<dbReference type="InterPro" id="IPR000631">
    <property type="entry name" value="CARKD"/>
</dbReference>
<dbReference type="STRING" id="1189621.A3SI_17257"/>
<dbReference type="PANTHER" id="PTHR12592">
    <property type="entry name" value="ATP-DEPENDENT (S)-NAD(P)H-HYDRATE DEHYDRATASE FAMILY MEMBER"/>
    <property type="match status" value="1"/>
</dbReference>
<dbReference type="AlphaFoldDB" id="I5BVX7"/>
<keyword evidence="3" id="KW-0521">NADP</keyword>
<evidence type="ECO:0000259" key="6">
    <source>
        <dbReference type="PROSITE" id="PS51383"/>
    </source>
</evidence>
<dbReference type="InterPro" id="IPR029056">
    <property type="entry name" value="Ribokinase-like"/>
</dbReference>
<dbReference type="InterPro" id="IPR017953">
    <property type="entry name" value="Carbohydrate_kinase_pred_CS"/>
</dbReference>
<evidence type="ECO:0000256" key="3">
    <source>
        <dbReference type="ARBA" id="ARBA00022857"/>
    </source>
</evidence>
<dbReference type="PROSITE" id="PS51383">
    <property type="entry name" value="YJEF_C_3"/>
    <property type="match status" value="1"/>
</dbReference>
<feature type="domain" description="YjeF C-terminal" evidence="6">
    <location>
        <begin position="1"/>
        <end position="180"/>
    </location>
</feature>
<keyword evidence="2" id="KW-0067">ATP-binding</keyword>
<comment type="caution">
    <text evidence="7">The sequence shown here is derived from an EMBL/GenBank/DDBJ whole genome shotgun (WGS) entry which is preliminary data.</text>
</comment>
<dbReference type="NCBIfam" id="TIGR00196">
    <property type="entry name" value="yjeF_cterm"/>
    <property type="match status" value="1"/>
</dbReference>
<dbReference type="GO" id="GO:0052855">
    <property type="term" value="F:ADP-dependent NAD(P)H-hydrate dehydratase activity"/>
    <property type="evidence" value="ECO:0007669"/>
    <property type="project" value="TreeGrafter"/>
</dbReference>
<keyword evidence="8" id="KW-1185">Reference proteome</keyword>
<dbReference type="Proteomes" id="UP000005551">
    <property type="component" value="Unassembled WGS sequence"/>
</dbReference>
<dbReference type="PANTHER" id="PTHR12592:SF0">
    <property type="entry name" value="ATP-DEPENDENT (S)-NAD(P)H-HYDRATE DEHYDRATASE"/>
    <property type="match status" value="1"/>
</dbReference>
<proteinExistence type="predicted"/>
<reference evidence="7 8" key="1">
    <citation type="submission" date="2012-05" db="EMBL/GenBank/DDBJ databases">
        <title>Genome sequence of Nitritalea halalkaliphila LW7.</title>
        <authorList>
            <person name="Jangir P.K."/>
            <person name="Singh A."/>
            <person name="Shivaji S."/>
            <person name="Sharma R."/>
        </authorList>
    </citation>
    <scope>NUCLEOTIDE SEQUENCE [LARGE SCALE GENOMIC DNA]</scope>
    <source>
        <strain evidence="7 8">LW7</strain>
    </source>
</reference>
<accession>I5BVX7</accession>
<evidence type="ECO:0000313" key="7">
    <source>
        <dbReference type="EMBL" id="EIM73729.1"/>
    </source>
</evidence>
<dbReference type="PATRIC" id="fig|1189621.3.peg.3581"/>
<dbReference type="GO" id="GO:0052856">
    <property type="term" value="F:NAD(P)HX epimerase activity"/>
    <property type="evidence" value="ECO:0007669"/>
    <property type="project" value="TreeGrafter"/>
</dbReference>
<dbReference type="EMBL" id="AJYA01000056">
    <property type="protein sequence ID" value="EIM73729.1"/>
    <property type="molecule type" value="Genomic_DNA"/>
</dbReference>
<keyword evidence="1" id="KW-0547">Nucleotide-binding</keyword>
<evidence type="ECO:0000256" key="5">
    <source>
        <dbReference type="ARBA" id="ARBA00023239"/>
    </source>
</evidence>
<dbReference type="CDD" id="cd01171">
    <property type="entry name" value="YXKO-related"/>
    <property type="match status" value="1"/>
</dbReference>
<dbReference type="SUPFAM" id="SSF53613">
    <property type="entry name" value="Ribokinase-like"/>
    <property type="match status" value="1"/>
</dbReference>
<dbReference type="OrthoDB" id="9806925at2"/>
<dbReference type="PROSITE" id="PS01050">
    <property type="entry name" value="YJEF_C_2"/>
    <property type="match status" value="1"/>
</dbReference>
<evidence type="ECO:0000256" key="1">
    <source>
        <dbReference type="ARBA" id="ARBA00022741"/>
    </source>
</evidence>
<organism evidence="7 8">
    <name type="scientific">Nitritalea halalkaliphila LW7</name>
    <dbReference type="NCBI Taxonomy" id="1189621"/>
    <lineage>
        <taxon>Bacteria</taxon>
        <taxon>Pseudomonadati</taxon>
        <taxon>Bacteroidota</taxon>
        <taxon>Cytophagia</taxon>
        <taxon>Cytophagales</taxon>
        <taxon>Cyclobacteriaceae</taxon>
        <taxon>Nitritalea</taxon>
    </lineage>
</organism>
<keyword evidence="4" id="KW-0520">NAD</keyword>
<dbReference type="Gene3D" id="3.40.1190.20">
    <property type="match status" value="1"/>
</dbReference>
<dbReference type="GO" id="GO:0110051">
    <property type="term" value="P:metabolite repair"/>
    <property type="evidence" value="ECO:0007669"/>
    <property type="project" value="TreeGrafter"/>
</dbReference>
<sequence length="184" mass="19623">MLWLSGLAWQKFSEAEWLGFLQQLPFPVVLDADALNLVAKYPGSRALIPKGSILTPHVKEFERLVGPAGDQEERIQQAKTFAQAHDCIVVVKGAHSLIALPNGQSFFNSTGSPYMATAGSGDVLTGMLLAFLGMGYTSEHAALCGVFYHGLAGELAGAKLKRGTLASDIIAHIPEALFPDIEDG</sequence>
<dbReference type="GO" id="GO:0005524">
    <property type="term" value="F:ATP binding"/>
    <property type="evidence" value="ECO:0007669"/>
    <property type="project" value="UniProtKB-KW"/>
</dbReference>
<evidence type="ECO:0000313" key="8">
    <source>
        <dbReference type="Proteomes" id="UP000005551"/>
    </source>
</evidence>
<evidence type="ECO:0000256" key="2">
    <source>
        <dbReference type="ARBA" id="ARBA00022840"/>
    </source>
</evidence>